<keyword evidence="2 8" id="KW-0645">Protease</keyword>
<keyword evidence="4 8" id="KW-0720">Serine protease</keyword>
<feature type="signal peptide" evidence="11">
    <location>
        <begin position="1"/>
        <end position="15"/>
    </location>
</feature>
<protein>
    <recommendedName>
        <fullName evidence="6">subtilisin</fullName>
        <ecNumber evidence="6">3.4.21.62</ecNumber>
    </recommendedName>
</protein>
<feature type="chain" id="PRO_5026086329" description="subtilisin" evidence="11">
    <location>
        <begin position="16"/>
        <end position="1203"/>
    </location>
</feature>
<dbReference type="EMBL" id="QXFY01000728">
    <property type="protein sequence ID" value="KAE9336979.1"/>
    <property type="molecule type" value="Genomic_DNA"/>
</dbReference>
<dbReference type="EC" id="3.4.21.62" evidence="6"/>
<evidence type="ECO:0000256" key="10">
    <source>
        <dbReference type="SAM" id="Phobius"/>
    </source>
</evidence>
<keyword evidence="10" id="KW-0472">Membrane</keyword>
<dbReference type="InterPro" id="IPR051048">
    <property type="entry name" value="Peptidase_S8/S53_subtilisin"/>
</dbReference>
<dbReference type="CDD" id="cd04842">
    <property type="entry name" value="Peptidases_S8_Kp43_protease"/>
    <property type="match status" value="1"/>
</dbReference>
<feature type="compositionally biased region" description="Basic residues" evidence="9">
    <location>
        <begin position="1001"/>
        <end position="1011"/>
    </location>
</feature>
<feature type="region of interest" description="Disordered" evidence="9">
    <location>
        <begin position="634"/>
        <end position="669"/>
    </location>
</feature>
<feature type="transmembrane region" description="Helical" evidence="10">
    <location>
        <begin position="951"/>
        <end position="972"/>
    </location>
</feature>
<dbReference type="GO" id="GO:0004252">
    <property type="term" value="F:serine-type endopeptidase activity"/>
    <property type="evidence" value="ECO:0007669"/>
    <property type="project" value="UniProtKB-UniRule"/>
</dbReference>
<dbReference type="PANTHER" id="PTHR43399:SF4">
    <property type="entry name" value="CELL WALL-ASSOCIATED PROTEASE"/>
    <property type="match status" value="1"/>
</dbReference>
<dbReference type="PRINTS" id="PR00723">
    <property type="entry name" value="SUBTILISIN"/>
</dbReference>
<dbReference type="PANTHER" id="PTHR43399">
    <property type="entry name" value="SUBTILISIN-RELATED"/>
    <property type="match status" value="1"/>
</dbReference>
<feature type="active site" description="Charge relay system" evidence="7 8">
    <location>
        <position position="476"/>
    </location>
</feature>
<evidence type="ECO:0000256" key="2">
    <source>
        <dbReference type="ARBA" id="ARBA00022670"/>
    </source>
</evidence>
<feature type="region of interest" description="Disordered" evidence="9">
    <location>
        <begin position="982"/>
        <end position="1035"/>
    </location>
</feature>
<keyword evidence="10" id="KW-1133">Transmembrane helix</keyword>
<evidence type="ECO:0000256" key="7">
    <source>
        <dbReference type="PIRSR" id="PIRSR615500-1"/>
    </source>
</evidence>
<comment type="caution">
    <text evidence="13">The sequence shown here is derived from an EMBL/GenBank/DDBJ whole genome shotgun (WGS) entry which is preliminary data.</text>
</comment>
<evidence type="ECO:0000256" key="5">
    <source>
        <dbReference type="ARBA" id="ARBA00023529"/>
    </source>
</evidence>
<dbReference type="InterPro" id="IPR000209">
    <property type="entry name" value="Peptidase_S8/S53_dom"/>
</dbReference>
<feature type="compositionally biased region" description="Basic and acidic residues" evidence="9">
    <location>
        <begin position="1153"/>
        <end position="1188"/>
    </location>
</feature>
<comment type="catalytic activity">
    <reaction evidence="5">
        <text>Hydrolysis of proteins with broad specificity for peptide bonds, and a preference for a large uncharged residue in P1. Hydrolyzes peptide amides.</text>
        <dbReference type="EC" id="3.4.21.62"/>
    </reaction>
</comment>
<evidence type="ECO:0000256" key="1">
    <source>
        <dbReference type="ARBA" id="ARBA00011073"/>
    </source>
</evidence>
<dbReference type="SUPFAM" id="SSF52743">
    <property type="entry name" value="Subtilisin-like"/>
    <property type="match status" value="1"/>
</dbReference>
<dbReference type="InterPro" id="IPR034058">
    <property type="entry name" value="TagA/B/C/D_pept_dom"/>
</dbReference>
<gene>
    <name evidence="13" type="ORF">PF008_g12765</name>
</gene>
<dbReference type="Proteomes" id="UP000486351">
    <property type="component" value="Unassembled WGS sequence"/>
</dbReference>
<dbReference type="InterPro" id="IPR015500">
    <property type="entry name" value="Peptidase_S8_subtilisin-rel"/>
</dbReference>
<evidence type="ECO:0000313" key="14">
    <source>
        <dbReference type="Proteomes" id="UP000486351"/>
    </source>
</evidence>
<name>A0A6G0RMF7_9STRA</name>
<feature type="compositionally biased region" description="Polar residues" evidence="9">
    <location>
        <begin position="652"/>
        <end position="669"/>
    </location>
</feature>
<keyword evidence="10" id="KW-0812">Transmembrane</keyword>
<evidence type="ECO:0000313" key="13">
    <source>
        <dbReference type="EMBL" id="KAE9336979.1"/>
    </source>
</evidence>
<keyword evidence="3 8" id="KW-0378">Hydrolase</keyword>
<dbReference type="InterPro" id="IPR022398">
    <property type="entry name" value="Peptidase_S8_His-AS"/>
</dbReference>
<evidence type="ECO:0000256" key="3">
    <source>
        <dbReference type="ARBA" id="ARBA00022801"/>
    </source>
</evidence>
<evidence type="ECO:0000256" key="4">
    <source>
        <dbReference type="ARBA" id="ARBA00022825"/>
    </source>
</evidence>
<dbReference type="PROSITE" id="PS51892">
    <property type="entry name" value="SUBTILASE"/>
    <property type="match status" value="1"/>
</dbReference>
<dbReference type="GO" id="GO:0006508">
    <property type="term" value="P:proteolysis"/>
    <property type="evidence" value="ECO:0007669"/>
    <property type="project" value="UniProtKB-KW"/>
</dbReference>
<dbReference type="InterPro" id="IPR008979">
    <property type="entry name" value="Galactose-bd-like_sf"/>
</dbReference>
<sequence>MRALFLGAALVVAEAAALTDSRGLRFVSQDAFCAYHCSSAHVAQAYRHLSETSECLESNCGRFLEAHHYQSRSRSRRRLRPAFSFSDSSATNQSAVVGDVHAASEDGKDVTTISVVSCASVTDVTLSIGDPEKDAFANFYQAFSTAYDAMLSGDNATYDACQLQFLQKELLANYSTAVDDDDTDEMEIKPTLVKLNATCDELQCLKEVKEIWPATSESHTPFLTRSDQVDAAATVMLVHVDAGVGDDILALDCVESVTVLPAILKLMPFAKSSYALSKDSTKSKEGPALEIRLAKVVDTAKTLKKLSARVTKATRIKNLLTKQRSTAETGGVLLQAAVDDYDTWTQALAIVLDDEAVEWVDLQQVVTTGSLQALKTPALEQRMLRQSFIEETEHIGRRLDDYAQDLVGVNIMQKHNITGSSIIVGITDTGLYIDHDQFDQDSRNMYDNEDLTARKVIYYQTFANDVDEAEGVTCGHGTHVSGILAGSSYSKKNRDLGIASSARIAFMDIGKQQSTCAGTSGCDVSLETPGEVAILMKAQVATGAKIFSFSWGTGANDYNTQTQQVDEYIYDNPEILIVVAAGNSGESGDHTISSPSGAKNVISVGASLNAAASFSSTPCQSVLNENTVASFSSIGPTLDGRQKPDIVAPGMSITSSQSEKPGSTTKSSAVCSLQGTSQATPVVAGMAVLIYEWLRDGWWKNGVADPMYGMDTIPASLIKALLLHSGKAMSRRLIEPSTGVTSCVALEAAAKTLNSYPDFSQGYGKPTMLNLVSFLDDNDSSSSSTTSSNTIYFFPNSSAGSEPSVMEGSEVTFHFMLTASVNLRVTIAWTDPPGSVGSKATLQNDLDLMLKVANTSTVFYPLSGNGSRDSVNNVEMVEVSYDDVITAVTAAGMVVEDGYVYVQAVVSGHSVKAGENATTTGQKFSIVASSTPSSTTLSSASSGDSEFWQPWMTIGAIVICTLVLLFVIALVWRMRVTKKAEQLKAEHNTSSNAAALTGAAGRRRLSRRERNKKAQEERTSQQHIHPNYRNVDAGGSRRPVIEHTLQEPVGSGLGASTFVPSAAGLRAPCRRAAAAFDPAAAVVREPSRRAATPLEPPHPPSARKTSRRAAAALQQPTPDGRRRDRERGDGGQERKRSDGSDRDRERKRSQRRRERERERSDRSERPDRPNSDRGRERDRSARKNEPVKAHSTRRSKPPIVLYE</sequence>
<evidence type="ECO:0000259" key="12">
    <source>
        <dbReference type="PROSITE" id="PS50835"/>
    </source>
</evidence>
<feature type="region of interest" description="Disordered" evidence="9">
    <location>
        <begin position="1084"/>
        <end position="1203"/>
    </location>
</feature>
<evidence type="ECO:0000256" key="6">
    <source>
        <dbReference type="ARBA" id="ARBA00023619"/>
    </source>
</evidence>
<organism evidence="13 14">
    <name type="scientific">Phytophthora fragariae</name>
    <dbReference type="NCBI Taxonomy" id="53985"/>
    <lineage>
        <taxon>Eukaryota</taxon>
        <taxon>Sar</taxon>
        <taxon>Stramenopiles</taxon>
        <taxon>Oomycota</taxon>
        <taxon>Peronosporomycetes</taxon>
        <taxon>Peronosporales</taxon>
        <taxon>Peronosporaceae</taxon>
        <taxon>Phytophthora</taxon>
    </lineage>
</organism>
<feature type="active site" description="Charge relay system" evidence="7 8">
    <location>
        <position position="677"/>
    </location>
</feature>
<dbReference type="PROSITE" id="PS00138">
    <property type="entry name" value="SUBTILASE_SER"/>
    <property type="match status" value="1"/>
</dbReference>
<dbReference type="InterPro" id="IPR023828">
    <property type="entry name" value="Peptidase_S8_Ser-AS"/>
</dbReference>
<dbReference type="Pfam" id="PF00082">
    <property type="entry name" value="Peptidase_S8"/>
    <property type="match status" value="1"/>
</dbReference>
<comment type="similarity">
    <text evidence="1 8">Belongs to the peptidase S8 family.</text>
</comment>
<dbReference type="PROSITE" id="PS50835">
    <property type="entry name" value="IG_LIKE"/>
    <property type="match status" value="1"/>
</dbReference>
<evidence type="ECO:0000256" key="9">
    <source>
        <dbReference type="SAM" id="MobiDB-lite"/>
    </source>
</evidence>
<dbReference type="InterPro" id="IPR007110">
    <property type="entry name" value="Ig-like_dom"/>
</dbReference>
<proteinExistence type="inferred from homology"/>
<keyword evidence="11" id="KW-0732">Signal</keyword>
<dbReference type="Gene3D" id="3.40.50.200">
    <property type="entry name" value="Peptidase S8/S53 domain"/>
    <property type="match status" value="1"/>
</dbReference>
<dbReference type="Gene3D" id="2.60.120.380">
    <property type="match status" value="1"/>
</dbReference>
<feature type="compositionally biased region" description="Low complexity" evidence="9">
    <location>
        <begin position="988"/>
        <end position="1000"/>
    </location>
</feature>
<evidence type="ECO:0000256" key="8">
    <source>
        <dbReference type="PROSITE-ProRule" id="PRU01240"/>
    </source>
</evidence>
<dbReference type="PROSITE" id="PS00137">
    <property type="entry name" value="SUBTILASE_HIS"/>
    <property type="match status" value="1"/>
</dbReference>
<reference evidence="13 14" key="1">
    <citation type="submission" date="2018-09" db="EMBL/GenBank/DDBJ databases">
        <title>Genomic investigation of the strawberry pathogen Phytophthora fragariae indicates pathogenicity is determined by transcriptional variation in three key races.</title>
        <authorList>
            <person name="Adams T.M."/>
            <person name="Armitage A.D."/>
            <person name="Sobczyk M.K."/>
            <person name="Bates H.J."/>
            <person name="Dunwell J.M."/>
            <person name="Nellist C.F."/>
            <person name="Harrison R.J."/>
        </authorList>
    </citation>
    <scope>NUCLEOTIDE SEQUENCE [LARGE SCALE GENOMIC DNA]</scope>
    <source>
        <strain evidence="13 14">NOV-77</strain>
    </source>
</reference>
<accession>A0A6G0RMF7</accession>
<feature type="compositionally biased region" description="Basic and acidic residues" evidence="9">
    <location>
        <begin position="1119"/>
        <end position="1146"/>
    </location>
</feature>
<feature type="active site" description="Charge relay system" evidence="7 8">
    <location>
        <position position="428"/>
    </location>
</feature>
<dbReference type="SUPFAM" id="SSF49785">
    <property type="entry name" value="Galactose-binding domain-like"/>
    <property type="match status" value="1"/>
</dbReference>
<feature type="domain" description="Ig-like" evidence="12">
    <location>
        <begin position="644"/>
        <end position="754"/>
    </location>
</feature>
<evidence type="ECO:0000256" key="11">
    <source>
        <dbReference type="SAM" id="SignalP"/>
    </source>
</evidence>
<dbReference type="InterPro" id="IPR036852">
    <property type="entry name" value="Peptidase_S8/S53_dom_sf"/>
</dbReference>
<dbReference type="AlphaFoldDB" id="A0A6G0RMF7"/>